<reference evidence="1" key="1">
    <citation type="submission" date="2017-02" db="UniProtKB">
        <authorList>
            <consortium name="WormBaseParasite"/>
        </authorList>
    </citation>
    <scope>IDENTIFICATION</scope>
</reference>
<organism evidence="1">
    <name type="scientific">Anisakis simplex</name>
    <name type="common">Herring worm</name>
    <dbReference type="NCBI Taxonomy" id="6269"/>
    <lineage>
        <taxon>Eukaryota</taxon>
        <taxon>Metazoa</taxon>
        <taxon>Ecdysozoa</taxon>
        <taxon>Nematoda</taxon>
        <taxon>Chromadorea</taxon>
        <taxon>Rhabditida</taxon>
        <taxon>Spirurina</taxon>
        <taxon>Ascaridomorpha</taxon>
        <taxon>Ascaridoidea</taxon>
        <taxon>Anisakidae</taxon>
        <taxon>Anisakis</taxon>
        <taxon>Anisakis simplex complex</taxon>
    </lineage>
</organism>
<accession>A0A0M3KKB9</accession>
<dbReference type="WBParaSite" id="ASIM_0002144801-mRNA-1">
    <property type="protein sequence ID" value="ASIM_0002144801-mRNA-1"/>
    <property type="gene ID" value="ASIM_0002144801"/>
</dbReference>
<proteinExistence type="predicted"/>
<name>A0A0M3KKB9_ANISI</name>
<sequence>LFLVETKGVNLDKVDINDTATPEQELKNMIAKDGEVKA</sequence>
<dbReference type="AlphaFoldDB" id="A0A0M3KKB9"/>
<evidence type="ECO:0000313" key="1">
    <source>
        <dbReference type="WBParaSite" id="ASIM_0002144801-mRNA-1"/>
    </source>
</evidence>
<protein>
    <submittedName>
        <fullName evidence="1">Peptidylprolyl isomerase</fullName>
    </submittedName>
</protein>